<dbReference type="InterPro" id="IPR036572">
    <property type="entry name" value="Doublecortin_dom_sf"/>
</dbReference>
<evidence type="ECO:0000259" key="2">
    <source>
        <dbReference type="PROSITE" id="PS50309"/>
    </source>
</evidence>
<feature type="compositionally biased region" description="Low complexity" evidence="1">
    <location>
        <begin position="218"/>
        <end position="230"/>
    </location>
</feature>
<protein>
    <submittedName>
        <fullName evidence="3">Putative doublecortin domain-containing protein ENSP00000382097</fullName>
    </submittedName>
</protein>
<sequence length="259" mass="28154">MSASASRARSPDGWRHPPNRPARDGRPGPSAASSSLVRRLFTMNGHLLDNAKDLQDQHFYVAAGLEAFKSLPYWECPGVDPGAQQKSTDTEKNSQKKKEDAKGGKPHEHGRVPLKAQESVFYAKKRKKKRPAKPLVHSRAEGDVYKAQSPHLETQGASEVLEEQDEQVQVPVDQVGGERHTGVPAAALLLLRQPRRPVASLPTPPPSCPGLYDVLRPLPSAPARSSDPAPHISHLPISSSRSLPPGPFLIRVTVCDGSR</sequence>
<accession>L5KT44</accession>
<feature type="compositionally biased region" description="Basic and acidic residues" evidence="1">
    <location>
        <begin position="9"/>
        <end position="26"/>
    </location>
</feature>
<dbReference type="PANTHER" id="PTHR23004">
    <property type="entry name" value="DOUBLECORTIN DOMAIN CONTAINING 2"/>
    <property type="match status" value="1"/>
</dbReference>
<dbReference type="InterPro" id="IPR003533">
    <property type="entry name" value="Doublecortin_dom"/>
</dbReference>
<dbReference type="GO" id="GO:0005874">
    <property type="term" value="C:microtubule"/>
    <property type="evidence" value="ECO:0007669"/>
    <property type="project" value="TreeGrafter"/>
</dbReference>
<evidence type="ECO:0000256" key="1">
    <source>
        <dbReference type="SAM" id="MobiDB-lite"/>
    </source>
</evidence>
<feature type="region of interest" description="Disordered" evidence="1">
    <location>
        <begin position="79"/>
        <end position="112"/>
    </location>
</feature>
<feature type="region of interest" description="Disordered" evidence="1">
    <location>
        <begin position="1"/>
        <end position="35"/>
    </location>
</feature>
<feature type="region of interest" description="Disordered" evidence="1">
    <location>
        <begin position="218"/>
        <end position="247"/>
    </location>
</feature>
<dbReference type="InParanoid" id="L5KT44"/>
<dbReference type="GO" id="GO:0035556">
    <property type="term" value="P:intracellular signal transduction"/>
    <property type="evidence" value="ECO:0007669"/>
    <property type="project" value="InterPro"/>
</dbReference>
<name>L5KT44_PTEAL</name>
<dbReference type="PANTHER" id="PTHR23004:SF9">
    <property type="entry name" value="DOUBLECORTIN DOMAIN-CONTAINING PROTEIN 2C"/>
    <property type="match status" value="1"/>
</dbReference>
<dbReference type="Pfam" id="PF03607">
    <property type="entry name" value="DCX"/>
    <property type="match status" value="1"/>
</dbReference>
<dbReference type="EMBL" id="KB030580">
    <property type="protein sequence ID" value="ELK13958.1"/>
    <property type="molecule type" value="Genomic_DNA"/>
</dbReference>
<reference evidence="4" key="1">
    <citation type="journal article" date="2013" name="Science">
        <title>Comparative analysis of bat genomes provides insight into the evolution of flight and immunity.</title>
        <authorList>
            <person name="Zhang G."/>
            <person name="Cowled C."/>
            <person name="Shi Z."/>
            <person name="Huang Z."/>
            <person name="Bishop-Lilly K.A."/>
            <person name="Fang X."/>
            <person name="Wynne J.W."/>
            <person name="Xiong Z."/>
            <person name="Baker M.L."/>
            <person name="Zhao W."/>
            <person name="Tachedjian M."/>
            <person name="Zhu Y."/>
            <person name="Zhou P."/>
            <person name="Jiang X."/>
            <person name="Ng J."/>
            <person name="Yang L."/>
            <person name="Wu L."/>
            <person name="Xiao J."/>
            <person name="Feng Y."/>
            <person name="Chen Y."/>
            <person name="Sun X."/>
            <person name="Zhang Y."/>
            <person name="Marsh G.A."/>
            <person name="Crameri G."/>
            <person name="Broder C.C."/>
            <person name="Frey K.G."/>
            <person name="Wang L.F."/>
            <person name="Wang J."/>
        </authorList>
    </citation>
    <scope>NUCLEOTIDE SEQUENCE [LARGE SCALE GENOMIC DNA]</scope>
</reference>
<dbReference type="STRING" id="9402.L5KT44"/>
<dbReference type="GO" id="GO:0005815">
    <property type="term" value="C:microtubule organizing center"/>
    <property type="evidence" value="ECO:0007669"/>
    <property type="project" value="TreeGrafter"/>
</dbReference>
<dbReference type="SUPFAM" id="SSF89837">
    <property type="entry name" value="Doublecortin (DC)"/>
    <property type="match status" value="1"/>
</dbReference>
<dbReference type="PROSITE" id="PS50309">
    <property type="entry name" value="DC"/>
    <property type="match status" value="1"/>
</dbReference>
<organism evidence="3 4">
    <name type="scientific">Pteropus alecto</name>
    <name type="common">Black flying fox</name>
    <dbReference type="NCBI Taxonomy" id="9402"/>
    <lineage>
        <taxon>Eukaryota</taxon>
        <taxon>Metazoa</taxon>
        <taxon>Chordata</taxon>
        <taxon>Craniata</taxon>
        <taxon>Vertebrata</taxon>
        <taxon>Euteleostomi</taxon>
        <taxon>Mammalia</taxon>
        <taxon>Eutheria</taxon>
        <taxon>Laurasiatheria</taxon>
        <taxon>Chiroptera</taxon>
        <taxon>Yinpterochiroptera</taxon>
        <taxon>Pteropodoidea</taxon>
        <taxon>Pteropodidae</taxon>
        <taxon>Pteropodinae</taxon>
        <taxon>Pteropus</taxon>
    </lineage>
</organism>
<dbReference type="eggNOG" id="KOG3757">
    <property type="taxonomic scope" value="Eukaryota"/>
</dbReference>
<evidence type="ECO:0000313" key="4">
    <source>
        <dbReference type="Proteomes" id="UP000010552"/>
    </source>
</evidence>
<proteinExistence type="predicted"/>
<dbReference type="Gene3D" id="3.10.20.230">
    <property type="entry name" value="Doublecortin domain"/>
    <property type="match status" value="1"/>
</dbReference>
<dbReference type="Proteomes" id="UP000010552">
    <property type="component" value="Unassembled WGS sequence"/>
</dbReference>
<dbReference type="AlphaFoldDB" id="L5KT44"/>
<feature type="domain" description="Doublecortin" evidence="2">
    <location>
        <begin position="29"/>
        <end position="74"/>
    </location>
</feature>
<feature type="compositionally biased region" description="Basic and acidic residues" evidence="1">
    <location>
        <begin position="88"/>
        <end position="111"/>
    </location>
</feature>
<gene>
    <name evidence="3" type="ORF">PAL_GLEAN10020079</name>
</gene>
<evidence type="ECO:0000313" key="3">
    <source>
        <dbReference type="EMBL" id="ELK13958.1"/>
    </source>
</evidence>
<keyword evidence="4" id="KW-1185">Reference proteome</keyword>